<keyword evidence="2" id="KW-0067">ATP-binding</keyword>
<evidence type="ECO:0000256" key="2">
    <source>
        <dbReference type="ARBA" id="ARBA00022840"/>
    </source>
</evidence>
<reference evidence="4 5" key="1">
    <citation type="submission" date="2024-05" db="EMBL/GenBank/DDBJ databases">
        <title>Haplotype-resolved chromosome-level genome assembly of Huyou (Citrus changshanensis).</title>
        <authorList>
            <person name="Miao C."/>
            <person name="Chen W."/>
            <person name="Wu Y."/>
            <person name="Wang L."/>
            <person name="Zhao S."/>
            <person name="Grierson D."/>
            <person name="Xu C."/>
            <person name="Chen K."/>
        </authorList>
    </citation>
    <scope>NUCLEOTIDE SEQUENCE [LARGE SCALE GENOMIC DNA]</scope>
    <source>
        <strain evidence="4">01-14</strain>
        <tissue evidence="4">Leaf</tissue>
    </source>
</reference>
<dbReference type="PROSITE" id="PS50011">
    <property type="entry name" value="PROTEIN_KINASE_DOM"/>
    <property type="match status" value="1"/>
</dbReference>
<dbReference type="InterPro" id="IPR000719">
    <property type="entry name" value="Prot_kinase_dom"/>
</dbReference>
<dbReference type="GO" id="GO:0004674">
    <property type="term" value="F:protein serine/threonine kinase activity"/>
    <property type="evidence" value="ECO:0007669"/>
    <property type="project" value="TreeGrafter"/>
</dbReference>
<proteinExistence type="predicted"/>
<dbReference type="Pfam" id="PF07714">
    <property type="entry name" value="PK_Tyr_Ser-Thr"/>
    <property type="match status" value="1"/>
</dbReference>
<dbReference type="GO" id="GO:0005524">
    <property type="term" value="F:ATP binding"/>
    <property type="evidence" value="ECO:0007669"/>
    <property type="project" value="UniProtKB-KW"/>
</dbReference>
<evidence type="ECO:0000259" key="3">
    <source>
        <dbReference type="PROSITE" id="PS50011"/>
    </source>
</evidence>
<comment type="caution">
    <text evidence="4">The sequence shown here is derived from an EMBL/GenBank/DDBJ whole genome shotgun (WGS) entry which is preliminary data.</text>
</comment>
<dbReference type="InterPro" id="IPR045274">
    <property type="entry name" value="WAK-like"/>
</dbReference>
<dbReference type="Proteomes" id="UP001428341">
    <property type="component" value="Unassembled WGS sequence"/>
</dbReference>
<evidence type="ECO:0000313" key="4">
    <source>
        <dbReference type="EMBL" id="KAK9187145.1"/>
    </source>
</evidence>
<name>A0AAP0QEA2_9ROSI</name>
<dbReference type="AlphaFoldDB" id="A0AAP0QEA2"/>
<feature type="domain" description="Protein kinase" evidence="3">
    <location>
        <begin position="40"/>
        <end position="217"/>
    </location>
</feature>
<accession>A0AAP0QEA2</accession>
<protein>
    <recommendedName>
        <fullName evidence="3">Protein kinase domain-containing protein</fullName>
    </recommendedName>
</protein>
<keyword evidence="1" id="KW-0547">Nucleotide-binding</keyword>
<dbReference type="PANTHER" id="PTHR27005">
    <property type="entry name" value="WALL-ASSOCIATED RECEPTOR KINASE-LIKE 21"/>
    <property type="match status" value="1"/>
</dbReference>
<organism evidence="4 5">
    <name type="scientific">Citrus x changshan-huyou</name>
    <dbReference type="NCBI Taxonomy" id="2935761"/>
    <lineage>
        <taxon>Eukaryota</taxon>
        <taxon>Viridiplantae</taxon>
        <taxon>Streptophyta</taxon>
        <taxon>Embryophyta</taxon>
        <taxon>Tracheophyta</taxon>
        <taxon>Spermatophyta</taxon>
        <taxon>Magnoliopsida</taxon>
        <taxon>eudicotyledons</taxon>
        <taxon>Gunneridae</taxon>
        <taxon>Pentapetalae</taxon>
        <taxon>rosids</taxon>
        <taxon>malvids</taxon>
        <taxon>Sapindales</taxon>
        <taxon>Rutaceae</taxon>
        <taxon>Aurantioideae</taxon>
        <taxon>Citrus</taxon>
    </lineage>
</organism>
<dbReference type="Gene3D" id="1.10.510.10">
    <property type="entry name" value="Transferase(Phosphotransferase) domain 1"/>
    <property type="match status" value="1"/>
</dbReference>
<evidence type="ECO:0000313" key="5">
    <source>
        <dbReference type="Proteomes" id="UP001428341"/>
    </source>
</evidence>
<gene>
    <name evidence="4" type="ORF">WN944_018536</name>
</gene>
<dbReference type="InterPro" id="IPR001245">
    <property type="entry name" value="Ser-Thr/Tyr_kinase_cat_dom"/>
</dbReference>
<sequence>MTRQNYQPSDVEGLQMIILSWKTWLQRIGELIYKKITSIIAELLSLKSGYMSLSLRTSNSLEKAKKRKFMPKNGKFLLQKLIASCNGKYYPIRNFIALELEGATNNYDPGKVITRGCCLETEVPILVFEFVACGTLADRIHDPNGSQLEPFLMKHRLKVAMEIANAVAYLHVGFSRPIVFRDIKPSTVLFQLLNFSIFLYLYLSQKELLKKSIESNC</sequence>
<keyword evidence="5" id="KW-1185">Reference proteome</keyword>
<dbReference type="InterPro" id="IPR011009">
    <property type="entry name" value="Kinase-like_dom_sf"/>
</dbReference>
<evidence type="ECO:0000256" key="1">
    <source>
        <dbReference type="ARBA" id="ARBA00022741"/>
    </source>
</evidence>
<dbReference type="GO" id="GO:0007166">
    <property type="term" value="P:cell surface receptor signaling pathway"/>
    <property type="evidence" value="ECO:0007669"/>
    <property type="project" value="InterPro"/>
</dbReference>
<dbReference type="EMBL" id="JBCGBO010000007">
    <property type="protein sequence ID" value="KAK9187145.1"/>
    <property type="molecule type" value="Genomic_DNA"/>
</dbReference>
<dbReference type="GO" id="GO:0005886">
    <property type="term" value="C:plasma membrane"/>
    <property type="evidence" value="ECO:0007669"/>
    <property type="project" value="TreeGrafter"/>
</dbReference>
<dbReference type="SUPFAM" id="SSF56112">
    <property type="entry name" value="Protein kinase-like (PK-like)"/>
    <property type="match status" value="1"/>
</dbReference>
<dbReference type="PANTHER" id="PTHR27005:SF467">
    <property type="entry name" value="PROTEIN KINASE, PUTATIVE-RELATED"/>
    <property type="match status" value="1"/>
</dbReference>